<dbReference type="AlphaFoldDB" id="A0A371K2X4"/>
<keyword evidence="1" id="KW-1133">Transmembrane helix</keyword>
<proteinExistence type="predicted"/>
<dbReference type="EMBL" id="QTSU01000001">
    <property type="protein sequence ID" value="RDZ28279.1"/>
    <property type="molecule type" value="Genomic_DNA"/>
</dbReference>
<evidence type="ECO:0000259" key="2">
    <source>
        <dbReference type="Pfam" id="PF01757"/>
    </source>
</evidence>
<feature type="domain" description="Acyltransferase 3" evidence="2">
    <location>
        <begin position="5"/>
        <end position="359"/>
    </location>
</feature>
<keyword evidence="1" id="KW-0472">Membrane</keyword>
<keyword evidence="1" id="KW-0812">Transmembrane</keyword>
<feature type="transmembrane region" description="Helical" evidence="1">
    <location>
        <begin position="245"/>
        <end position="265"/>
    </location>
</feature>
<dbReference type="InterPro" id="IPR050623">
    <property type="entry name" value="Glucan_succinyl_AcylTrfase"/>
</dbReference>
<dbReference type="PANTHER" id="PTHR36927:SF3">
    <property type="entry name" value="GLUCANS BIOSYNTHESIS PROTEIN C"/>
    <property type="match status" value="1"/>
</dbReference>
<feature type="transmembrane region" description="Helical" evidence="1">
    <location>
        <begin position="315"/>
        <end position="334"/>
    </location>
</feature>
<keyword evidence="3" id="KW-0808">Transferase</keyword>
<feature type="transmembrane region" description="Helical" evidence="1">
    <location>
        <begin position="147"/>
        <end position="167"/>
    </location>
</feature>
<sequence length="398" mass="46316">MQRRHDIDALRAIAFALLILYHCAMLYVAEWDWHLKSTHLSEPLQIPMLFVNRWRMDLIFLISGLSVHFLLRGTSLGRFVVQRSWRLLLPLTFGCLVVVPIQPYAQGVANGLVEPGFVDFLLRYYQFQPWPQDAFDGWEYGFTWNHLWYLAYLWVYTIVLAALLPLFRNRVGRRLHALVAGLRGWKLAILPALPLAVATMLLQPHFEETGDLIHDWYRHAIYFSVFLYGYWLGNDRGLWQELVRLRKWTLSLALGLFGFYLTLVLVLPDEIPNLLQNSLWLLRNLYIWFAISAILGWSHALLNRPFRWLPWANEAVYPWYVLHQSLTVLIAYWILPWQLGPVSEPAIVVAGTVLGCWGLHEIIRRVPLLRPCFGLKMRPRETVKAVAPAQLQAANDLA</sequence>
<dbReference type="Proteomes" id="UP000264492">
    <property type="component" value="Unassembled WGS sequence"/>
</dbReference>
<organism evidence="3 4">
    <name type="scientific">Lysobacter silvisoli</name>
    <dbReference type="NCBI Taxonomy" id="2293254"/>
    <lineage>
        <taxon>Bacteria</taxon>
        <taxon>Pseudomonadati</taxon>
        <taxon>Pseudomonadota</taxon>
        <taxon>Gammaproteobacteria</taxon>
        <taxon>Lysobacterales</taxon>
        <taxon>Lysobacteraceae</taxon>
        <taxon>Lysobacter</taxon>
    </lineage>
</organism>
<accession>A0A371K2X4</accession>
<protein>
    <submittedName>
        <fullName evidence="3">Acyltransferase</fullName>
    </submittedName>
</protein>
<dbReference type="RefSeq" id="WP_115857721.1">
    <property type="nucleotide sequence ID" value="NZ_QTSU01000001.1"/>
</dbReference>
<feature type="transmembrane region" description="Helical" evidence="1">
    <location>
        <begin position="12"/>
        <end position="29"/>
    </location>
</feature>
<reference evidence="3 4" key="1">
    <citation type="submission" date="2018-08" db="EMBL/GenBank/DDBJ databases">
        <title>Lysobacter sp. zong2l5, whole genome shotgun sequence.</title>
        <authorList>
            <person name="Zhang X."/>
            <person name="Feng G."/>
            <person name="Zhu H."/>
        </authorList>
    </citation>
    <scope>NUCLEOTIDE SEQUENCE [LARGE SCALE GENOMIC DNA]</scope>
    <source>
        <strain evidence="4">zong2l5</strain>
    </source>
</reference>
<feature type="transmembrane region" description="Helical" evidence="1">
    <location>
        <begin position="187"/>
        <end position="204"/>
    </location>
</feature>
<evidence type="ECO:0000256" key="1">
    <source>
        <dbReference type="SAM" id="Phobius"/>
    </source>
</evidence>
<dbReference type="PANTHER" id="PTHR36927">
    <property type="entry name" value="BLR4337 PROTEIN"/>
    <property type="match status" value="1"/>
</dbReference>
<evidence type="ECO:0000313" key="3">
    <source>
        <dbReference type="EMBL" id="RDZ28279.1"/>
    </source>
</evidence>
<dbReference type="Pfam" id="PF01757">
    <property type="entry name" value="Acyl_transf_3"/>
    <property type="match status" value="1"/>
</dbReference>
<gene>
    <name evidence="3" type="ORF">DX914_03800</name>
</gene>
<feature type="transmembrane region" description="Helical" evidence="1">
    <location>
        <begin position="285"/>
        <end position="303"/>
    </location>
</feature>
<feature type="transmembrane region" description="Helical" evidence="1">
    <location>
        <begin position="216"/>
        <end position="233"/>
    </location>
</feature>
<dbReference type="InterPro" id="IPR002656">
    <property type="entry name" value="Acyl_transf_3_dom"/>
</dbReference>
<feature type="transmembrane region" description="Helical" evidence="1">
    <location>
        <begin position="346"/>
        <end position="363"/>
    </location>
</feature>
<feature type="transmembrane region" description="Helical" evidence="1">
    <location>
        <begin position="58"/>
        <end position="75"/>
    </location>
</feature>
<dbReference type="GO" id="GO:0016747">
    <property type="term" value="F:acyltransferase activity, transferring groups other than amino-acyl groups"/>
    <property type="evidence" value="ECO:0007669"/>
    <property type="project" value="InterPro"/>
</dbReference>
<dbReference type="OrthoDB" id="9809782at2"/>
<evidence type="ECO:0000313" key="4">
    <source>
        <dbReference type="Proteomes" id="UP000264492"/>
    </source>
</evidence>
<comment type="caution">
    <text evidence="3">The sequence shown here is derived from an EMBL/GenBank/DDBJ whole genome shotgun (WGS) entry which is preliminary data.</text>
</comment>
<keyword evidence="4" id="KW-1185">Reference proteome</keyword>
<name>A0A371K2X4_9GAMM</name>
<keyword evidence="3" id="KW-0012">Acyltransferase</keyword>
<feature type="transmembrane region" description="Helical" evidence="1">
    <location>
        <begin position="87"/>
        <end position="105"/>
    </location>
</feature>